<protein>
    <recommendedName>
        <fullName evidence="1">non-specific serine/threonine protein kinase</fullName>
        <ecNumber evidence="1">2.7.11.1</ecNumber>
    </recommendedName>
</protein>
<dbReference type="EC" id="2.7.11.1" evidence="1"/>
<evidence type="ECO:0000256" key="2">
    <source>
        <dbReference type="ARBA" id="ARBA00022527"/>
    </source>
</evidence>
<keyword evidence="6 7" id="KW-0067">ATP-binding</keyword>
<feature type="domain" description="Protein kinase" evidence="8">
    <location>
        <begin position="17"/>
        <end position="265"/>
    </location>
</feature>
<accession>A0A5C4LSE1</accession>
<sequence length="581" mass="61461">MVTISRVRTGDVIDRRYRLEDELGSGAGGVVWSAYDTKLHRTVALKRAHGVPSASGFGREARNAARLHHPHVISVFDTVDPDWLVMEYLPSRGLDRIVAAGPLPAGRVARIGMQIAAGLTAAHARGVVHRDVKPGNILVGEGDLAKLTDFGISVWREATLTEDGRISGTAAYMAPEVARGQAATAASDVFSLGATLFAAVEGTPPFGTGAPEAVLARARRGEIPPMRHAGPLAPLLGEMLAVRPGQRPAAEQVRSRLAEIAGPWRPPEVPPSPSRRFTPWWAVAAAVVVVTAAVFTWSVLATGPAPEPSTVDVIGDPTTADPCALAGQHALRPFGTTSLNPVYGNFDRCDVLIDVGAGDPLDVEFELAAASVPGAVRPGQFPVERHPLSDDACDRRIAVSTGYDVWITAKMDNPPRDLCAVADTATNAALIRLRQGPLPRRAPFAPRSLATTDACGLLDGPALARLPGVDAIHPEIGFGGWDCTWHSTIDHTSVRILFDHSQPMSADDGTPTRVAGRDAFVKADDDQDHSCTAKVVQREFPDQNGDPLDEIMKVIVAGDGTGARFCPMARDFAAAAAAKLP</sequence>
<dbReference type="Proteomes" id="UP000305546">
    <property type="component" value="Unassembled WGS sequence"/>
</dbReference>
<dbReference type="InterPro" id="IPR008271">
    <property type="entry name" value="Ser/Thr_kinase_AS"/>
</dbReference>
<dbReference type="PROSITE" id="PS00107">
    <property type="entry name" value="PROTEIN_KINASE_ATP"/>
    <property type="match status" value="1"/>
</dbReference>
<name>A0A5C4LSE1_9PSEU</name>
<evidence type="ECO:0000256" key="6">
    <source>
        <dbReference type="ARBA" id="ARBA00022840"/>
    </source>
</evidence>
<dbReference type="AlphaFoldDB" id="A0A5C4LSE1"/>
<dbReference type="PANTHER" id="PTHR43289">
    <property type="entry name" value="MITOGEN-ACTIVATED PROTEIN KINASE KINASE KINASE 20-RELATED"/>
    <property type="match status" value="1"/>
</dbReference>
<dbReference type="Gene3D" id="3.30.200.20">
    <property type="entry name" value="Phosphorylase Kinase, domain 1"/>
    <property type="match status" value="1"/>
</dbReference>
<proteinExistence type="predicted"/>
<dbReference type="GO" id="GO:0004674">
    <property type="term" value="F:protein serine/threonine kinase activity"/>
    <property type="evidence" value="ECO:0007669"/>
    <property type="project" value="UniProtKB-KW"/>
</dbReference>
<evidence type="ECO:0000256" key="4">
    <source>
        <dbReference type="ARBA" id="ARBA00022741"/>
    </source>
</evidence>
<evidence type="ECO:0000313" key="10">
    <source>
        <dbReference type="Proteomes" id="UP000305546"/>
    </source>
</evidence>
<dbReference type="PROSITE" id="PS50011">
    <property type="entry name" value="PROTEIN_KINASE_DOM"/>
    <property type="match status" value="1"/>
</dbReference>
<dbReference type="EMBL" id="VDFW01000043">
    <property type="protein sequence ID" value="TNC20465.1"/>
    <property type="molecule type" value="Genomic_DNA"/>
</dbReference>
<evidence type="ECO:0000313" key="9">
    <source>
        <dbReference type="EMBL" id="TNC20465.1"/>
    </source>
</evidence>
<organism evidence="9 10">
    <name type="scientific">Amycolatopsis alkalitolerans</name>
    <dbReference type="NCBI Taxonomy" id="2547244"/>
    <lineage>
        <taxon>Bacteria</taxon>
        <taxon>Bacillati</taxon>
        <taxon>Actinomycetota</taxon>
        <taxon>Actinomycetes</taxon>
        <taxon>Pseudonocardiales</taxon>
        <taxon>Pseudonocardiaceae</taxon>
        <taxon>Amycolatopsis</taxon>
    </lineage>
</organism>
<dbReference type="InterPro" id="IPR011009">
    <property type="entry name" value="Kinase-like_dom_sf"/>
</dbReference>
<evidence type="ECO:0000256" key="7">
    <source>
        <dbReference type="PROSITE-ProRule" id="PRU10141"/>
    </source>
</evidence>
<keyword evidence="5 9" id="KW-0418">Kinase</keyword>
<dbReference type="InterPro" id="IPR017441">
    <property type="entry name" value="Protein_kinase_ATP_BS"/>
</dbReference>
<dbReference type="InterPro" id="IPR000719">
    <property type="entry name" value="Prot_kinase_dom"/>
</dbReference>
<keyword evidence="3" id="KW-0808">Transferase</keyword>
<dbReference type="PROSITE" id="PS00108">
    <property type="entry name" value="PROTEIN_KINASE_ST"/>
    <property type="match status" value="1"/>
</dbReference>
<comment type="caution">
    <text evidence="9">The sequence shown here is derived from an EMBL/GenBank/DDBJ whole genome shotgun (WGS) entry which is preliminary data.</text>
</comment>
<keyword evidence="2 9" id="KW-0723">Serine/threonine-protein kinase</keyword>
<dbReference type="GO" id="GO:0005524">
    <property type="term" value="F:ATP binding"/>
    <property type="evidence" value="ECO:0007669"/>
    <property type="project" value="UniProtKB-UniRule"/>
</dbReference>
<dbReference type="SMART" id="SM00220">
    <property type="entry name" value="S_TKc"/>
    <property type="match status" value="1"/>
</dbReference>
<evidence type="ECO:0000256" key="5">
    <source>
        <dbReference type="ARBA" id="ARBA00022777"/>
    </source>
</evidence>
<dbReference type="Gene3D" id="1.10.510.10">
    <property type="entry name" value="Transferase(Phosphotransferase) domain 1"/>
    <property type="match status" value="1"/>
</dbReference>
<dbReference type="SUPFAM" id="SSF56112">
    <property type="entry name" value="Protein kinase-like (PK-like)"/>
    <property type="match status" value="1"/>
</dbReference>
<evidence type="ECO:0000256" key="1">
    <source>
        <dbReference type="ARBA" id="ARBA00012513"/>
    </source>
</evidence>
<dbReference type="CDD" id="cd14014">
    <property type="entry name" value="STKc_PknB_like"/>
    <property type="match status" value="1"/>
</dbReference>
<feature type="binding site" evidence="7">
    <location>
        <position position="46"/>
    </location>
    <ligand>
        <name>ATP</name>
        <dbReference type="ChEBI" id="CHEBI:30616"/>
    </ligand>
</feature>
<evidence type="ECO:0000259" key="8">
    <source>
        <dbReference type="PROSITE" id="PS50011"/>
    </source>
</evidence>
<evidence type="ECO:0000256" key="3">
    <source>
        <dbReference type="ARBA" id="ARBA00022679"/>
    </source>
</evidence>
<dbReference type="PANTHER" id="PTHR43289:SF6">
    <property type="entry name" value="SERINE_THREONINE-PROTEIN KINASE NEKL-3"/>
    <property type="match status" value="1"/>
</dbReference>
<reference evidence="9 10" key="1">
    <citation type="submission" date="2019-06" db="EMBL/GenBank/DDBJ databases">
        <title>Amycolatopsis alkalitolerans sp. nov., isolated from Gastrodia elata Blume.</title>
        <authorList>
            <person name="Narsing Rao M.P."/>
            <person name="Li W.J."/>
        </authorList>
    </citation>
    <scope>NUCLEOTIDE SEQUENCE [LARGE SCALE GENOMIC DNA]</scope>
    <source>
        <strain evidence="9 10">SYSUP0005</strain>
    </source>
</reference>
<dbReference type="Pfam" id="PF00069">
    <property type="entry name" value="Pkinase"/>
    <property type="match status" value="1"/>
</dbReference>
<keyword evidence="4 7" id="KW-0547">Nucleotide-binding</keyword>
<keyword evidence="10" id="KW-1185">Reference proteome</keyword>
<gene>
    <name evidence="9" type="ORF">FG385_30885</name>
</gene>